<evidence type="ECO:0000256" key="1">
    <source>
        <dbReference type="SAM" id="Phobius"/>
    </source>
</evidence>
<keyword evidence="1" id="KW-0472">Membrane</keyword>
<sequence length="154" mass="16883">MSKISSLTNKLESTLWTKITSCAVSVMSIVSSTAREYATKSFPFSINCVFKSIAISHTQSATIFLLILISANSYFLSGHKTSHIFIMQLFTNSPSLNGRADFAISSATIKLSLTAASLSDFASAKKKVCCSVRFLFNPSTFCCFCSAVRYLYLF</sequence>
<keyword evidence="1" id="KW-0812">Transmembrane</keyword>
<evidence type="ECO:0000313" key="2">
    <source>
        <dbReference type="EMBL" id="KOF77245.1"/>
    </source>
</evidence>
<proteinExistence type="predicted"/>
<reference evidence="2" key="1">
    <citation type="submission" date="2015-07" db="EMBL/GenBank/DDBJ databases">
        <title>MeaNS - Measles Nucleotide Surveillance Program.</title>
        <authorList>
            <person name="Tran T."/>
            <person name="Druce J."/>
        </authorList>
    </citation>
    <scope>NUCLEOTIDE SEQUENCE</scope>
    <source>
        <strain evidence="2">UCB-OBI-ISO-001</strain>
        <tissue evidence="2">Gonad</tissue>
    </source>
</reference>
<dbReference type="EMBL" id="KQ421523">
    <property type="protein sequence ID" value="KOF77245.1"/>
    <property type="molecule type" value="Genomic_DNA"/>
</dbReference>
<feature type="transmembrane region" description="Helical" evidence="1">
    <location>
        <begin position="134"/>
        <end position="152"/>
    </location>
</feature>
<organism evidence="2">
    <name type="scientific">Octopus bimaculoides</name>
    <name type="common">California two-spotted octopus</name>
    <dbReference type="NCBI Taxonomy" id="37653"/>
    <lineage>
        <taxon>Eukaryota</taxon>
        <taxon>Metazoa</taxon>
        <taxon>Spiralia</taxon>
        <taxon>Lophotrochozoa</taxon>
        <taxon>Mollusca</taxon>
        <taxon>Cephalopoda</taxon>
        <taxon>Coleoidea</taxon>
        <taxon>Octopodiformes</taxon>
        <taxon>Octopoda</taxon>
        <taxon>Incirrata</taxon>
        <taxon>Octopodidae</taxon>
        <taxon>Octopus</taxon>
    </lineage>
</organism>
<name>A0A0L8GKY6_OCTBM</name>
<accession>A0A0L8GKY6</accession>
<gene>
    <name evidence="2" type="ORF">OCBIM_22032344mg</name>
</gene>
<dbReference type="AlphaFoldDB" id="A0A0L8GKY6"/>
<protein>
    <submittedName>
        <fullName evidence="2">Uncharacterized protein</fullName>
    </submittedName>
</protein>
<keyword evidence="1" id="KW-1133">Transmembrane helix</keyword>